<name>A0A5B7F2C1_PORTR</name>
<keyword evidence="2" id="KW-1185">Reference proteome</keyword>
<comment type="caution">
    <text evidence="1">The sequence shown here is derived from an EMBL/GenBank/DDBJ whole genome shotgun (WGS) entry which is preliminary data.</text>
</comment>
<sequence>MACAVRRRGHCKAAARERTGAQEKAKVTLALLTKKVKSGNSALPALRVLGVKERWMKGGWK</sequence>
<evidence type="ECO:0000313" key="1">
    <source>
        <dbReference type="EMBL" id="MPC39379.1"/>
    </source>
</evidence>
<gene>
    <name evidence="1" type="ORF">E2C01_032914</name>
</gene>
<accession>A0A5B7F2C1</accession>
<dbReference type="AlphaFoldDB" id="A0A5B7F2C1"/>
<evidence type="ECO:0000313" key="2">
    <source>
        <dbReference type="Proteomes" id="UP000324222"/>
    </source>
</evidence>
<reference evidence="1 2" key="1">
    <citation type="submission" date="2019-05" db="EMBL/GenBank/DDBJ databases">
        <title>Another draft genome of Portunus trituberculatus and its Hox gene families provides insights of decapod evolution.</title>
        <authorList>
            <person name="Jeong J.-H."/>
            <person name="Song I."/>
            <person name="Kim S."/>
            <person name="Choi T."/>
            <person name="Kim D."/>
            <person name="Ryu S."/>
            <person name="Kim W."/>
        </authorList>
    </citation>
    <scope>NUCLEOTIDE SEQUENCE [LARGE SCALE GENOMIC DNA]</scope>
    <source>
        <tissue evidence="1">Muscle</tissue>
    </source>
</reference>
<proteinExistence type="predicted"/>
<protein>
    <submittedName>
        <fullName evidence="1">Uncharacterized protein</fullName>
    </submittedName>
</protein>
<dbReference type="EMBL" id="VSRR010004347">
    <property type="protein sequence ID" value="MPC39379.1"/>
    <property type="molecule type" value="Genomic_DNA"/>
</dbReference>
<dbReference type="Proteomes" id="UP000324222">
    <property type="component" value="Unassembled WGS sequence"/>
</dbReference>
<organism evidence="1 2">
    <name type="scientific">Portunus trituberculatus</name>
    <name type="common">Swimming crab</name>
    <name type="synonym">Neptunus trituberculatus</name>
    <dbReference type="NCBI Taxonomy" id="210409"/>
    <lineage>
        <taxon>Eukaryota</taxon>
        <taxon>Metazoa</taxon>
        <taxon>Ecdysozoa</taxon>
        <taxon>Arthropoda</taxon>
        <taxon>Crustacea</taxon>
        <taxon>Multicrustacea</taxon>
        <taxon>Malacostraca</taxon>
        <taxon>Eumalacostraca</taxon>
        <taxon>Eucarida</taxon>
        <taxon>Decapoda</taxon>
        <taxon>Pleocyemata</taxon>
        <taxon>Brachyura</taxon>
        <taxon>Eubrachyura</taxon>
        <taxon>Portunoidea</taxon>
        <taxon>Portunidae</taxon>
        <taxon>Portuninae</taxon>
        <taxon>Portunus</taxon>
    </lineage>
</organism>